<evidence type="ECO:0000313" key="2">
    <source>
        <dbReference type="Proteomes" id="UP000277999"/>
    </source>
</evidence>
<protein>
    <submittedName>
        <fullName evidence="1">Uncharacterized protein</fullName>
    </submittedName>
</protein>
<sequence length="147" mass="16582">MEEMENESIEIEENDINIDDILENATQSKSKDITRTAGRSGILSIINAKTCTRLIFSNELLAKLGNPEGLQISYNEKNKTIIIGKSLGNENTYKLRRSGKKRVIYSKGLVRELTESLQLDFSQKTSITLQEANYLDNNEDIIAIIEV</sequence>
<accession>A0A3M0SWU0</accession>
<dbReference type="EMBL" id="RFAQ01000014">
    <property type="protein sequence ID" value="RMD02322.1"/>
    <property type="molecule type" value="Genomic_DNA"/>
</dbReference>
<organism evidence="1 2">
    <name type="scientific">Clostridium autoethanogenum</name>
    <dbReference type="NCBI Taxonomy" id="84023"/>
    <lineage>
        <taxon>Bacteria</taxon>
        <taxon>Bacillati</taxon>
        <taxon>Bacillota</taxon>
        <taxon>Clostridia</taxon>
        <taxon>Eubacteriales</taxon>
        <taxon>Clostridiaceae</taxon>
        <taxon>Clostridium</taxon>
    </lineage>
</organism>
<dbReference type="Proteomes" id="UP000277999">
    <property type="component" value="Unassembled WGS sequence"/>
</dbReference>
<name>A0A3M0SWU0_9CLOT</name>
<dbReference type="AlphaFoldDB" id="A0A3M0SWU0"/>
<dbReference type="RefSeq" id="WP_122058472.1">
    <property type="nucleotide sequence ID" value="NZ_RFAQ01000014.1"/>
</dbReference>
<proteinExistence type="predicted"/>
<gene>
    <name evidence="1" type="ORF">D9O40_06710</name>
</gene>
<reference evidence="1 2" key="1">
    <citation type="submission" date="2018-10" db="EMBL/GenBank/DDBJ databases">
        <title>Genome-centric metagenomics revealed C2 chemical producing, CO utilizing Clostridium with novel acetogenic gene cluster.</title>
        <authorList>
            <person name="Kang H."/>
            <person name="Park B."/>
            <person name="Choi I.G."/>
            <person name="Chang I.S."/>
        </authorList>
    </citation>
    <scope>NUCLEOTIDE SEQUENCE [LARGE SCALE GENOMIC DNA]</scope>
    <source>
        <strain evidence="1 2">H21-9</strain>
    </source>
</reference>
<comment type="caution">
    <text evidence="1">The sequence shown here is derived from an EMBL/GenBank/DDBJ whole genome shotgun (WGS) entry which is preliminary data.</text>
</comment>
<evidence type="ECO:0000313" key="1">
    <source>
        <dbReference type="EMBL" id="RMD02322.1"/>
    </source>
</evidence>